<accession>A0A518DM58</accession>
<dbReference type="EMBL" id="CP036433">
    <property type="protein sequence ID" value="QDU92927.1"/>
    <property type="molecule type" value="Genomic_DNA"/>
</dbReference>
<evidence type="ECO:0000313" key="1">
    <source>
        <dbReference type="EMBL" id="QDU92927.1"/>
    </source>
</evidence>
<dbReference type="Proteomes" id="UP000317648">
    <property type="component" value="Chromosome"/>
</dbReference>
<name>A0A518DM58_9BACT</name>
<sequence length="33" mass="3983">MDSLADAYRIIYPTDFEQFFRFPLVVRQTSILE</sequence>
<proteinExistence type="predicted"/>
<dbReference type="AlphaFoldDB" id="A0A518DM58"/>
<protein>
    <submittedName>
        <fullName evidence="1">Uncharacterized protein</fullName>
    </submittedName>
</protein>
<evidence type="ECO:0000313" key="2">
    <source>
        <dbReference type="Proteomes" id="UP000317648"/>
    </source>
</evidence>
<dbReference type="KEGG" id="lcre:Pla8534_07000"/>
<organism evidence="1 2">
    <name type="scientific">Lignipirellula cremea</name>
    <dbReference type="NCBI Taxonomy" id="2528010"/>
    <lineage>
        <taxon>Bacteria</taxon>
        <taxon>Pseudomonadati</taxon>
        <taxon>Planctomycetota</taxon>
        <taxon>Planctomycetia</taxon>
        <taxon>Pirellulales</taxon>
        <taxon>Pirellulaceae</taxon>
        <taxon>Lignipirellula</taxon>
    </lineage>
</organism>
<reference evidence="1 2" key="1">
    <citation type="submission" date="2019-02" db="EMBL/GenBank/DDBJ databases">
        <title>Deep-cultivation of Planctomycetes and their phenomic and genomic characterization uncovers novel biology.</title>
        <authorList>
            <person name="Wiegand S."/>
            <person name="Jogler M."/>
            <person name="Boedeker C."/>
            <person name="Pinto D."/>
            <person name="Vollmers J."/>
            <person name="Rivas-Marin E."/>
            <person name="Kohn T."/>
            <person name="Peeters S.H."/>
            <person name="Heuer A."/>
            <person name="Rast P."/>
            <person name="Oberbeckmann S."/>
            <person name="Bunk B."/>
            <person name="Jeske O."/>
            <person name="Meyerdierks A."/>
            <person name="Storesund J.E."/>
            <person name="Kallscheuer N."/>
            <person name="Luecker S."/>
            <person name="Lage O.M."/>
            <person name="Pohl T."/>
            <person name="Merkel B.J."/>
            <person name="Hornburger P."/>
            <person name="Mueller R.-W."/>
            <person name="Bruemmer F."/>
            <person name="Labrenz M."/>
            <person name="Spormann A.M."/>
            <person name="Op den Camp H."/>
            <person name="Overmann J."/>
            <person name="Amann R."/>
            <person name="Jetten M.S.M."/>
            <person name="Mascher T."/>
            <person name="Medema M.H."/>
            <person name="Devos D.P."/>
            <person name="Kaster A.-K."/>
            <person name="Ovreas L."/>
            <person name="Rohde M."/>
            <person name="Galperin M.Y."/>
            <person name="Jogler C."/>
        </authorList>
    </citation>
    <scope>NUCLEOTIDE SEQUENCE [LARGE SCALE GENOMIC DNA]</scope>
    <source>
        <strain evidence="1 2">Pla85_3_4</strain>
    </source>
</reference>
<gene>
    <name evidence="1" type="ORF">Pla8534_07000</name>
</gene>
<keyword evidence="2" id="KW-1185">Reference proteome</keyword>